<dbReference type="PANTHER" id="PTHR38041">
    <property type="entry name" value="CHORISMATE MUTASE"/>
    <property type="match status" value="1"/>
</dbReference>
<dbReference type="PANTHER" id="PTHR38041:SF2">
    <property type="entry name" value="SECRETED CHORISMATE MUTASE"/>
    <property type="match status" value="1"/>
</dbReference>
<dbReference type="Pfam" id="PF01817">
    <property type="entry name" value="CM_2"/>
    <property type="match status" value="1"/>
</dbReference>
<dbReference type="InterPro" id="IPR008240">
    <property type="entry name" value="Chorismate_mutase_periplasmic"/>
</dbReference>
<dbReference type="EMBL" id="JBIATK010000014">
    <property type="protein sequence ID" value="MFF4027358.1"/>
    <property type="molecule type" value="Genomic_DNA"/>
</dbReference>
<dbReference type="Gene3D" id="1.20.59.10">
    <property type="entry name" value="Chorismate mutase"/>
    <property type="match status" value="1"/>
</dbReference>
<dbReference type="NCBIfam" id="NF006741">
    <property type="entry name" value="PRK09269.1"/>
    <property type="match status" value="1"/>
</dbReference>
<evidence type="ECO:0000313" key="7">
    <source>
        <dbReference type="EMBL" id="MFF4027358.1"/>
    </source>
</evidence>
<evidence type="ECO:0000256" key="3">
    <source>
        <dbReference type="ARBA" id="ARBA00022729"/>
    </source>
</evidence>
<gene>
    <name evidence="7" type="ORF">ACFYY5_31360</name>
</gene>
<dbReference type="PROSITE" id="PS51168">
    <property type="entry name" value="CHORISMATE_MUT_2"/>
    <property type="match status" value="1"/>
</dbReference>
<sequence>MRATPGVGIHRIGGPYAGETDDSAAAAAAAAVDAGALSRFDRHHARRRTRLVAAALLVTSAFAIVAPMTTERVLPQAQAAPAEEDRSALSPLVELVLRRLNTADAVAAAKWTASQRTGQPPVVDDPAREAQVYDAMAAAGTRSGLPQEWVRQVFTGQIEANKTVQYGLLTRWRFDPAAAPAPDASDLAAVRPVIDEVNGEILNQLAAHRTVLTAPDCAQQLAAAVFPVLTSGRVDALHGAALVRATVTLCPATYVK</sequence>
<comment type="caution">
    <text evidence="7">The sequence shown here is derived from an EMBL/GenBank/DDBJ whole genome shotgun (WGS) entry which is preliminary data.</text>
</comment>
<reference evidence="7 8" key="1">
    <citation type="submission" date="2024-10" db="EMBL/GenBank/DDBJ databases">
        <title>The Natural Products Discovery Center: Release of the First 8490 Sequenced Strains for Exploring Actinobacteria Biosynthetic Diversity.</title>
        <authorList>
            <person name="Kalkreuter E."/>
            <person name="Kautsar S.A."/>
            <person name="Yang D."/>
            <person name="Bader C.D."/>
            <person name="Teijaro C.N."/>
            <person name="Fluegel L."/>
            <person name="Davis C.M."/>
            <person name="Simpson J.R."/>
            <person name="Lauterbach L."/>
            <person name="Steele A.D."/>
            <person name="Gui C."/>
            <person name="Meng S."/>
            <person name="Li G."/>
            <person name="Viehrig K."/>
            <person name="Ye F."/>
            <person name="Su P."/>
            <person name="Kiefer A.F."/>
            <person name="Nichols A."/>
            <person name="Cepeda A.J."/>
            <person name="Yan W."/>
            <person name="Fan B."/>
            <person name="Jiang Y."/>
            <person name="Adhikari A."/>
            <person name="Zheng C.-J."/>
            <person name="Schuster L."/>
            <person name="Cowan T.M."/>
            <person name="Smanski M.J."/>
            <person name="Chevrette M.G."/>
            <person name="De Carvalho L.P.S."/>
            <person name="Shen B."/>
        </authorList>
    </citation>
    <scope>NUCLEOTIDE SEQUENCE [LARGE SCALE GENOMIC DNA]</scope>
    <source>
        <strain evidence="7 8">NPDC001867</strain>
    </source>
</reference>
<evidence type="ECO:0000256" key="4">
    <source>
        <dbReference type="ARBA" id="ARBA00023235"/>
    </source>
</evidence>
<keyword evidence="5" id="KW-1133">Transmembrane helix</keyword>
<comment type="pathway">
    <text evidence="1">Metabolic intermediate biosynthesis; prephenate biosynthesis; prephenate from chorismate: step 1/1.</text>
</comment>
<accession>A0ABW6TMP8</accession>
<protein>
    <recommendedName>
        <fullName evidence="2">chorismate mutase</fullName>
        <ecNumber evidence="2">5.4.99.5</ecNumber>
    </recommendedName>
</protein>
<dbReference type="Proteomes" id="UP001602089">
    <property type="component" value="Unassembled WGS sequence"/>
</dbReference>
<dbReference type="InterPro" id="IPR002701">
    <property type="entry name" value="CM_II_prokaryot"/>
</dbReference>
<keyword evidence="8" id="KW-1185">Reference proteome</keyword>
<evidence type="ECO:0000259" key="6">
    <source>
        <dbReference type="PROSITE" id="PS51168"/>
    </source>
</evidence>
<evidence type="ECO:0000256" key="5">
    <source>
        <dbReference type="SAM" id="Phobius"/>
    </source>
</evidence>
<evidence type="ECO:0000313" key="8">
    <source>
        <dbReference type="Proteomes" id="UP001602089"/>
    </source>
</evidence>
<proteinExistence type="predicted"/>
<keyword evidence="5" id="KW-0812">Transmembrane</keyword>
<dbReference type="InterPro" id="IPR036979">
    <property type="entry name" value="CM_dom_sf"/>
</dbReference>
<feature type="transmembrane region" description="Helical" evidence="5">
    <location>
        <begin position="51"/>
        <end position="69"/>
    </location>
</feature>
<dbReference type="RefSeq" id="WP_195023573.1">
    <property type="nucleotide sequence ID" value="NZ_JADLPS010000016.1"/>
</dbReference>
<name>A0ABW6TMP8_9NOCA</name>
<dbReference type="GO" id="GO:0004106">
    <property type="term" value="F:chorismate mutase activity"/>
    <property type="evidence" value="ECO:0007669"/>
    <property type="project" value="UniProtKB-EC"/>
</dbReference>
<organism evidence="7 8">
    <name type="scientific">Nocardia elegans</name>
    <dbReference type="NCBI Taxonomy" id="300029"/>
    <lineage>
        <taxon>Bacteria</taxon>
        <taxon>Bacillati</taxon>
        <taxon>Actinomycetota</taxon>
        <taxon>Actinomycetes</taxon>
        <taxon>Mycobacteriales</taxon>
        <taxon>Nocardiaceae</taxon>
        <taxon>Nocardia</taxon>
    </lineage>
</organism>
<dbReference type="NCBIfam" id="TIGR01806">
    <property type="entry name" value="CM_mono2"/>
    <property type="match status" value="1"/>
</dbReference>
<feature type="domain" description="Chorismate mutase" evidence="6">
    <location>
        <begin position="68"/>
        <end position="169"/>
    </location>
</feature>
<dbReference type="EC" id="5.4.99.5" evidence="2"/>
<evidence type="ECO:0000256" key="2">
    <source>
        <dbReference type="ARBA" id="ARBA00012404"/>
    </source>
</evidence>
<keyword evidence="5" id="KW-0472">Membrane</keyword>
<evidence type="ECO:0000256" key="1">
    <source>
        <dbReference type="ARBA" id="ARBA00004817"/>
    </source>
</evidence>
<dbReference type="InterPro" id="IPR051331">
    <property type="entry name" value="Chorismate_mutase-related"/>
</dbReference>
<dbReference type="SMART" id="SM00830">
    <property type="entry name" value="CM_2"/>
    <property type="match status" value="1"/>
</dbReference>
<dbReference type="SUPFAM" id="SSF48600">
    <property type="entry name" value="Chorismate mutase II"/>
    <property type="match status" value="1"/>
</dbReference>
<keyword evidence="4 7" id="KW-0413">Isomerase</keyword>
<keyword evidence="3" id="KW-0732">Signal</keyword>
<dbReference type="InterPro" id="IPR036263">
    <property type="entry name" value="Chorismate_II_sf"/>
</dbReference>